<dbReference type="RefSeq" id="WP_118261680.1">
    <property type="nucleotide sequence ID" value="NZ_CALBWO010000004.1"/>
</dbReference>
<accession>A0A412WT05</accession>
<dbReference type="AlphaFoldDB" id="A0A412WT05"/>
<reference evidence="2 3" key="1">
    <citation type="submission" date="2018-08" db="EMBL/GenBank/DDBJ databases">
        <title>A genome reference for cultivated species of the human gut microbiota.</title>
        <authorList>
            <person name="Zou Y."/>
            <person name="Xue W."/>
            <person name="Luo G."/>
        </authorList>
    </citation>
    <scope>NUCLEOTIDE SEQUENCE [LARGE SCALE GENOMIC DNA]</scope>
    <source>
        <strain evidence="2 3">AF14-49</strain>
    </source>
</reference>
<keyword evidence="1" id="KW-0472">Membrane</keyword>
<keyword evidence="1" id="KW-1133">Transmembrane helix</keyword>
<dbReference type="Proteomes" id="UP000283589">
    <property type="component" value="Unassembled WGS sequence"/>
</dbReference>
<evidence type="ECO:0000313" key="2">
    <source>
        <dbReference type="EMBL" id="RGV30306.1"/>
    </source>
</evidence>
<proteinExistence type="predicted"/>
<comment type="caution">
    <text evidence="2">The sequence shown here is derived from an EMBL/GenBank/DDBJ whole genome shotgun (WGS) entry which is preliminary data.</text>
</comment>
<organism evidence="2 3">
    <name type="scientific">Butyricimonas virosa</name>
    <dbReference type="NCBI Taxonomy" id="544645"/>
    <lineage>
        <taxon>Bacteria</taxon>
        <taxon>Pseudomonadati</taxon>
        <taxon>Bacteroidota</taxon>
        <taxon>Bacteroidia</taxon>
        <taxon>Bacteroidales</taxon>
        <taxon>Odoribacteraceae</taxon>
        <taxon>Butyricimonas</taxon>
    </lineage>
</organism>
<dbReference type="EMBL" id="QRZA01000060">
    <property type="protein sequence ID" value="RGV30306.1"/>
    <property type="molecule type" value="Genomic_DNA"/>
</dbReference>
<name>A0A412WT05_9BACT</name>
<protein>
    <submittedName>
        <fullName evidence="2">Uncharacterized protein</fullName>
    </submittedName>
</protein>
<feature type="transmembrane region" description="Helical" evidence="1">
    <location>
        <begin position="44"/>
        <end position="62"/>
    </location>
</feature>
<evidence type="ECO:0000256" key="1">
    <source>
        <dbReference type="SAM" id="Phobius"/>
    </source>
</evidence>
<feature type="transmembrane region" description="Helical" evidence="1">
    <location>
        <begin position="7"/>
        <end position="29"/>
    </location>
</feature>
<keyword evidence="1" id="KW-0812">Transmembrane</keyword>
<gene>
    <name evidence="2" type="ORF">DWW18_20765</name>
</gene>
<evidence type="ECO:0000313" key="3">
    <source>
        <dbReference type="Proteomes" id="UP000283589"/>
    </source>
</evidence>
<sequence length="73" mass="8283">MKMFLKILYGLLLLVLLLVIIVIMGGIVFNICNPHVKGMSQTDFELLGIFVVCICIVLFLLFKKIGFSYSKKK</sequence>